<evidence type="ECO:0000313" key="1">
    <source>
        <dbReference type="EMBL" id="ONL98936.1"/>
    </source>
</evidence>
<dbReference type="EMBL" id="CM007647">
    <property type="protein sequence ID" value="ONL98936.1"/>
    <property type="molecule type" value="Genomic_DNA"/>
</dbReference>
<name>A0A1D6K5T6_MAIZE</name>
<feature type="non-terminal residue" evidence="1">
    <location>
        <position position="141"/>
    </location>
</feature>
<protein>
    <submittedName>
        <fullName evidence="1">PLASMODESMATA CALLOSE-BINDING PROTEIN 2</fullName>
    </submittedName>
</protein>
<dbReference type="AlphaFoldDB" id="A0A1D6K5T6"/>
<sequence>MSGRVQYHTSLNMSQLLLLLGLLHGGRGRAGELYVLRRRRVRWNWLVGWFWFQLHFHLTPHTASGDGGWGCGVRCVPFLMNPSYTTGWRVVYSLVGWLSLFLRGPFMSSLFVRTSLLFLFYVQDLSLALCLFVSNQTLCSA</sequence>
<reference evidence="1" key="1">
    <citation type="submission" date="2015-12" db="EMBL/GenBank/DDBJ databases">
        <title>Update maize B73 reference genome by single molecule sequencing technologies.</title>
        <authorList>
            <consortium name="Maize Genome Sequencing Project"/>
            <person name="Ware D."/>
        </authorList>
    </citation>
    <scope>NUCLEOTIDE SEQUENCE [LARGE SCALE GENOMIC DNA]</scope>
    <source>
        <tissue evidence="1">Seedling</tissue>
    </source>
</reference>
<accession>A0A1D6K5T6</accession>
<gene>
    <name evidence="1" type="ORF">ZEAMMB73_Zm00001d029539</name>
</gene>
<proteinExistence type="predicted"/>
<organism evidence="1">
    <name type="scientific">Zea mays</name>
    <name type="common">Maize</name>
    <dbReference type="NCBI Taxonomy" id="4577"/>
    <lineage>
        <taxon>Eukaryota</taxon>
        <taxon>Viridiplantae</taxon>
        <taxon>Streptophyta</taxon>
        <taxon>Embryophyta</taxon>
        <taxon>Tracheophyta</taxon>
        <taxon>Spermatophyta</taxon>
        <taxon>Magnoliopsida</taxon>
        <taxon>Liliopsida</taxon>
        <taxon>Poales</taxon>
        <taxon>Poaceae</taxon>
        <taxon>PACMAD clade</taxon>
        <taxon>Panicoideae</taxon>
        <taxon>Andropogonodae</taxon>
        <taxon>Andropogoneae</taxon>
        <taxon>Tripsacinae</taxon>
        <taxon>Zea</taxon>
    </lineage>
</organism>